<evidence type="ECO:0000256" key="2">
    <source>
        <dbReference type="SAM" id="Phobius"/>
    </source>
</evidence>
<evidence type="ECO:0000313" key="3">
    <source>
        <dbReference type="EMBL" id="THH31521.1"/>
    </source>
</evidence>
<keyword evidence="4" id="KW-1185">Reference proteome</keyword>
<evidence type="ECO:0000256" key="1">
    <source>
        <dbReference type="SAM" id="MobiDB-lite"/>
    </source>
</evidence>
<feature type="region of interest" description="Disordered" evidence="1">
    <location>
        <begin position="236"/>
        <end position="257"/>
    </location>
</feature>
<dbReference type="AlphaFoldDB" id="A0A4S4N1C7"/>
<organism evidence="3 4">
    <name type="scientific">Antrodiella citrinella</name>
    <dbReference type="NCBI Taxonomy" id="2447956"/>
    <lineage>
        <taxon>Eukaryota</taxon>
        <taxon>Fungi</taxon>
        <taxon>Dikarya</taxon>
        <taxon>Basidiomycota</taxon>
        <taxon>Agaricomycotina</taxon>
        <taxon>Agaricomycetes</taxon>
        <taxon>Polyporales</taxon>
        <taxon>Steccherinaceae</taxon>
        <taxon>Antrodiella</taxon>
    </lineage>
</organism>
<dbReference type="OrthoDB" id="2502792at2759"/>
<protein>
    <submittedName>
        <fullName evidence="3">Uncharacterized protein</fullName>
    </submittedName>
</protein>
<feature type="region of interest" description="Disordered" evidence="1">
    <location>
        <begin position="149"/>
        <end position="183"/>
    </location>
</feature>
<evidence type="ECO:0000313" key="4">
    <source>
        <dbReference type="Proteomes" id="UP000308730"/>
    </source>
</evidence>
<feature type="transmembrane region" description="Helical" evidence="2">
    <location>
        <begin position="122"/>
        <end position="141"/>
    </location>
</feature>
<comment type="caution">
    <text evidence="3">The sequence shown here is derived from an EMBL/GenBank/DDBJ whole genome shotgun (WGS) entry which is preliminary data.</text>
</comment>
<dbReference type="EMBL" id="SGPM01000045">
    <property type="protein sequence ID" value="THH31521.1"/>
    <property type="molecule type" value="Genomic_DNA"/>
</dbReference>
<feature type="transmembrane region" description="Helical" evidence="2">
    <location>
        <begin position="91"/>
        <end position="110"/>
    </location>
</feature>
<feature type="compositionally biased region" description="Basic residues" evidence="1">
    <location>
        <begin position="153"/>
        <end position="166"/>
    </location>
</feature>
<keyword evidence="2" id="KW-0812">Transmembrane</keyword>
<sequence>MADPSPLPVILELLLDYLSDVLPPTAYTMFETVLEHTWALASSLFTLIYTAITSSFDVEKLLPPLITLLAAYLALVSFYRTTGWMIRTALAFVKWGFILTTLGAAAGYILSNGAFGAAGNGLGALGGGLVPMIGGFLLGLFNGEEGSNANKKSSFRSKAQPRRRPQTKSQSRPKAWESWDKQKGWQYDANANEGREAAEHVQKVVGEVLGAASRVVTESGWWEAAKGVVDDIKTQADMVQKGSSRRKAKTDKATKSR</sequence>
<name>A0A4S4N1C7_9APHY</name>
<gene>
    <name evidence="3" type="ORF">EUX98_g2664</name>
</gene>
<feature type="transmembrane region" description="Helical" evidence="2">
    <location>
        <begin position="62"/>
        <end position="79"/>
    </location>
</feature>
<dbReference type="Proteomes" id="UP000308730">
    <property type="component" value="Unassembled WGS sequence"/>
</dbReference>
<feature type="compositionally biased region" description="Basic and acidic residues" evidence="1">
    <location>
        <begin position="174"/>
        <end position="183"/>
    </location>
</feature>
<keyword evidence="2" id="KW-0472">Membrane</keyword>
<accession>A0A4S4N1C7</accession>
<keyword evidence="2" id="KW-1133">Transmembrane helix</keyword>
<proteinExistence type="predicted"/>
<reference evidence="3 4" key="1">
    <citation type="submission" date="2019-02" db="EMBL/GenBank/DDBJ databases">
        <title>Genome sequencing of the rare red list fungi Antrodiella citrinella (Flaviporus citrinellus).</title>
        <authorList>
            <person name="Buettner E."/>
            <person name="Kellner H."/>
        </authorList>
    </citation>
    <scope>NUCLEOTIDE SEQUENCE [LARGE SCALE GENOMIC DNA]</scope>
    <source>
        <strain evidence="3 4">DSM 108506</strain>
    </source>
</reference>